<dbReference type="SMART" id="SM00448">
    <property type="entry name" value="REC"/>
    <property type="match status" value="1"/>
</dbReference>
<evidence type="ECO:0000259" key="8">
    <source>
        <dbReference type="PROSITE" id="PS50113"/>
    </source>
</evidence>
<dbReference type="KEGG" id="dalk:DSCA_28530"/>
<dbReference type="SUPFAM" id="SSF47384">
    <property type="entry name" value="Homodimeric domain of signal transducing histidine kinase"/>
    <property type="match status" value="1"/>
</dbReference>
<dbReference type="InterPro" id="IPR011006">
    <property type="entry name" value="CheY-like_superfamily"/>
</dbReference>
<dbReference type="SUPFAM" id="SSF55874">
    <property type="entry name" value="ATPase domain of HSP90 chaperone/DNA topoisomerase II/histidine kinase"/>
    <property type="match status" value="1"/>
</dbReference>
<evidence type="ECO:0000259" key="6">
    <source>
        <dbReference type="PROSITE" id="PS50110"/>
    </source>
</evidence>
<dbReference type="InterPro" id="IPR036890">
    <property type="entry name" value="HATPase_C_sf"/>
</dbReference>
<evidence type="ECO:0000256" key="3">
    <source>
        <dbReference type="ARBA" id="ARBA00022553"/>
    </source>
</evidence>
<evidence type="ECO:0000313" key="9">
    <source>
        <dbReference type="EMBL" id="BBO68923.1"/>
    </source>
</evidence>
<dbReference type="GO" id="GO:0000155">
    <property type="term" value="F:phosphorelay sensor kinase activity"/>
    <property type="evidence" value="ECO:0007669"/>
    <property type="project" value="InterPro"/>
</dbReference>
<feature type="domain" description="PAC" evidence="8">
    <location>
        <begin position="115"/>
        <end position="167"/>
    </location>
</feature>
<dbReference type="InterPro" id="IPR003594">
    <property type="entry name" value="HATPase_dom"/>
</dbReference>
<dbReference type="PRINTS" id="PR00344">
    <property type="entry name" value="BCTRLSENSOR"/>
</dbReference>
<keyword evidence="3 4" id="KW-0597">Phosphoprotein</keyword>
<dbReference type="PROSITE" id="PS50112">
    <property type="entry name" value="PAS"/>
    <property type="match status" value="1"/>
</dbReference>
<dbReference type="AlphaFoldDB" id="A0A5K7YK84"/>
<organism evidence="9 10">
    <name type="scientific">Desulfosarcina alkanivorans</name>
    <dbReference type="NCBI Taxonomy" id="571177"/>
    <lineage>
        <taxon>Bacteria</taxon>
        <taxon>Pseudomonadati</taxon>
        <taxon>Thermodesulfobacteriota</taxon>
        <taxon>Desulfobacteria</taxon>
        <taxon>Desulfobacterales</taxon>
        <taxon>Desulfosarcinaceae</taxon>
        <taxon>Desulfosarcina</taxon>
    </lineage>
</organism>
<dbReference type="Gene3D" id="3.30.565.10">
    <property type="entry name" value="Histidine kinase-like ATPase, C-terminal domain"/>
    <property type="match status" value="1"/>
</dbReference>
<dbReference type="Pfam" id="PF08448">
    <property type="entry name" value="PAS_4"/>
    <property type="match status" value="1"/>
</dbReference>
<dbReference type="InterPro" id="IPR001789">
    <property type="entry name" value="Sig_transdc_resp-reg_receiver"/>
</dbReference>
<evidence type="ECO:0000259" key="5">
    <source>
        <dbReference type="PROSITE" id="PS50109"/>
    </source>
</evidence>
<dbReference type="SMART" id="SM00387">
    <property type="entry name" value="HATPase_c"/>
    <property type="match status" value="1"/>
</dbReference>
<protein>
    <recommendedName>
        <fullName evidence="2">histidine kinase</fullName>
        <ecNumber evidence="2">2.7.13.3</ecNumber>
    </recommendedName>
</protein>
<dbReference type="SUPFAM" id="SSF52172">
    <property type="entry name" value="CheY-like"/>
    <property type="match status" value="1"/>
</dbReference>
<evidence type="ECO:0000313" key="10">
    <source>
        <dbReference type="Proteomes" id="UP000427906"/>
    </source>
</evidence>
<dbReference type="SUPFAM" id="SSF55785">
    <property type="entry name" value="PYP-like sensor domain (PAS domain)"/>
    <property type="match status" value="1"/>
</dbReference>
<dbReference type="Pfam" id="PF00072">
    <property type="entry name" value="Response_reg"/>
    <property type="match status" value="1"/>
</dbReference>
<evidence type="ECO:0000256" key="1">
    <source>
        <dbReference type="ARBA" id="ARBA00000085"/>
    </source>
</evidence>
<dbReference type="Gene3D" id="3.40.50.2300">
    <property type="match status" value="1"/>
</dbReference>
<dbReference type="PROSITE" id="PS50113">
    <property type="entry name" value="PAC"/>
    <property type="match status" value="1"/>
</dbReference>
<dbReference type="RefSeq" id="WP_155317017.1">
    <property type="nucleotide sequence ID" value="NZ_AP021874.1"/>
</dbReference>
<dbReference type="CDD" id="cd00130">
    <property type="entry name" value="PAS"/>
    <property type="match status" value="1"/>
</dbReference>
<dbReference type="InterPro" id="IPR003661">
    <property type="entry name" value="HisK_dim/P_dom"/>
</dbReference>
<dbReference type="InterPro" id="IPR035965">
    <property type="entry name" value="PAS-like_dom_sf"/>
</dbReference>
<dbReference type="OrthoDB" id="9761263at2"/>
<feature type="domain" description="Histidine kinase" evidence="5">
    <location>
        <begin position="187"/>
        <end position="408"/>
    </location>
</feature>
<dbReference type="CDD" id="cd00156">
    <property type="entry name" value="REC"/>
    <property type="match status" value="1"/>
</dbReference>
<proteinExistence type="predicted"/>
<dbReference type="InterPro" id="IPR013656">
    <property type="entry name" value="PAS_4"/>
</dbReference>
<dbReference type="EC" id="2.7.13.3" evidence="2"/>
<reference evidence="9 10" key="1">
    <citation type="submission" date="2019-11" db="EMBL/GenBank/DDBJ databases">
        <title>Comparative genomics of hydrocarbon-degrading Desulfosarcina strains.</title>
        <authorList>
            <person name="Watanabe M."/>
            <person name="Kojima H."/>
            <person name="Fukui M."/>
        </authorList>
    </citation>
    <scope>NUCLEOTIDE SEQUENCE [LARGE SCALE GENOMIC DNA]</scope>
    <source>
        <strain evidence="9 10">PL12</strain>
    </source>
</reference>
<dbReference type="PROSITE" id="PS50110">
    <property type="entry name" value="RESPONSE_REGULATORY"/>
    <property type="match status" value="1"/>
</dbReference>
<dbReference type="PROSITE" id="PS50109">
    <property type="entry name" value="HIS_KIN"/>
    <property type="match status" value="1"/>
</dbReference>
<evidence type="ECO:0000259" key="7">
    <source>
        <dbReference type="PROSITE" id="PS50112"/>
    </source>
</evidence>
<evidence type="ECO:0000256" key="4">
    <source>
        <dbReference type="PROSITE-ProRule" id="PRU00169"/>
    </source>
</evidence>
<keyword evidence="10" id="KW-1185">Reference proteome</keyword>
<dbReference type="EMBL" id="AP021874">
    <property type="protein sequence ID" value="BBO68923.1"/>
    <property type="molecule type" value="Genomic_DNA"/>
</dbReference>
<dbReference type="InterPro" id="IPR004358">
    <property type="entry name" value="Sig_transdc_His_kin-like_C"/>
</dbReference>
<feature type="domain" description="Response regulatory" evidence="6">
    <location>
        <begin position="427"/>
        <end position="543"/>
    </location>
</feature>
<gene>
    <name evidence="9" type="ORF">DSCA_28530</name>
</gene>
<dbReference type="InterPro" id="IPR000700">
    <property type="entry name" value="PAS-assoc_C"/>
</dbReference>
<dbReference type="InterPro" id="IPR036097">
    <property type="entry name" value="HisK_dim/P_sf"/>
</dbReference>
<accession>A0A5K7YK84</accession>
<dbReference type="SMART" id="SM00091">
    <property type="entry name" value="PAS"/>
    <property type="match status" value="1"/>
</dbReference>
<feature type="modified residue" description="4-aspartylphosphate" evidence="4">
    <location>
        <position position="478"/>
    </location>
</feature>
<dbReference type="InterPro" id="IPR005467">
    <property type="entry name" value="His_kinase_dom"/>
</dbReference>
<dbReference type="PANTHER" id="PTHR43065">
    <property type="entry name" value="SENSOR HISTIDINE KINASE"/>
    <property type="match status" value="1"/>
</dbReference>
<dbReference type="Pfam" id="PF02518">
    <property type="entry name" value="HATPase_c"/>
    <property type="match status" value="1"/>
</dbReference>
<dbReference type="CDD" id="cd00082">
    <property type="entry name" value="HisKA"/>
    <property type="match status" value="1"/>
</dbReference>
<dbReference type="NCBIfam" id="TIGR00229">
    <property type="entry name" value="sensory_box"/>
    <property type="match status" value="1"/>
</dbReference>
<dbReference type="PANTHER" id="PTHR43065:SF42">
    <property type="entry name" value="TWO-COMPONENT SENSOR PPRA"/>
    <property type="match status" value="1"/>
</dbReference>
<dbReference type="Gene3D" id="1.10.287.130">
    <property type="match status" value="1"/>
</dbReference>
<dbReference type="Gene3D" id="3.30.450.20">
    <property type="entry name" value="PAS domain"/>
    <property type="match status" value="1"/>
</dbReference>
<feature type="domain" description="PAS" evidence="7">
    <location>
        <begin position="43"/>
        <end position="113"/>
    </location>
</feature>
<sequence>MARLEKPDGLKQAREKFLGLSLESTRKSYYPQLQAQLSALRENEKRMRLLADSLPARISYVDANQCFQFVNLEYERAFGIQRDAIVGRHMRDVIGADNYANVERYVRSALSGRHVRFEGAFTGKAGGTVWLEASFVPVSEPGGDVVGFYDLTRDLTERKRNEEAQKQLEIKLQQAQKMESLGTLAGGIAHDFNNLLMGIQGNASLSMLDHQPGDPHYRQMKQIEEYVQRGVDLTRQLLGLAQGGKYEVKPTDLNDLIKSGAEMFGRTRKEIQIQQKLPMDLWPVDADRGQIEQVLLNLFINAWHAMPDGGDLVVEARNEFLDENDATPYAIAPGRYVRVSVADTGTGIEPAVRPMIFDPFFTTKGVGKGTGLGLASAYGIIKNHQGGIDVDSEPGRGSVFFFYLPASEKAVPKHQVKSERLEKGRETVLLVDDESIILEVGEKLLSKLGYTVITADSGQAALDIYENRARSIDLIILDLIMPHMNGGDTFDRLKAVNPDVRVLLSSGYSIDGLASGILKRGCRGFIQKPFTVNALSRKVRDILD</sequence>
<name>A0A5K7YK84_9BACT</name>
<comment type="catalytic activity">
    <reaction evidence="1">
        <text>ATP + protein L-histidine = ADP + protein N-phospho-L-histidine.</text>
        <dbReference type="EC" id="2.7.13.3"/>
    </reaction>
</comment>
<dbReference type="Proteomes" id="UP000427906">
    <property type="component" value="Chromosome"/>
</dbReference>
<dbReference type="InterPro" id="IPR000014">
    <property type="entry name" value="PAS"/>
</dbReference>
<evidence type="ECO:0000256" key="2">
    <source>
        <dbReference type="ARBA" id="ARBA00012438"/>
    </source>
</evidence>